<evidence type="ECO:0000256" key="1">
    <source>
        <dbReference type="SAM" id="Coils"/>
    </source>
</evidence>
<dbReference type="InterPro" id="IPR007005">
    <property type="entry name" value="XAP5"/>
</dbReference>
<evidence type="ECO:0000313" key="5">
    <source>
        <dbReference type="Proteomes" id="UP001432027"/>
    </source>
</evidence>
<accession>A0AAV5SCY0</accession>
<comment type="caution">
    <text evidence="3">The sequence shown here is derived from an EMBL/GenBank/DDBJ whole genome shotgun (WGS) entry which is preliminary data.</text>
</comment>
<feature type="non-terminal residue" evidence="3">
    <location>
        <position position="1"/>
    </location>
</feature>
<dbReference type="AlphaFoldDB" id="A0AAV5SCY0"/>
<keyword evidence="5" id="KW-1185">Reference proteome</keyword>
<evidence type="ECO:0000313" key="3">
    <source>
        <dbReference type="EMBL" id="GMS79214.1"/>
    </source>
</evidence>
<feature type="compositionally biased region" description="Basic and acidic residues" evidence="2">
    <location>
        <begin position="101"/>
        <end position="119"/>
    </location>
</feature>
<evidence type="ECO:0000256" key="2">
    <source>
        <dbReference type="SAM" id="MobiDB-lite"/>
    </source>
</evidence>
<evidence type="ECO:0008006" key="6">
    <source>
        <dbReference type="Google" id="ProtNLM"/>
    </source>
</evidence>
<proteinExistence type="predicted"/>
<dbReference type="Proteomes" id="UP001432027">
    <property type="component" value="Unassembled WGS sequence"/>
</dbReference>
<dbReference type="GO" id="GO:0005634">
    <property type="term" value="C:nucleus"/>
    <property type="evidence" value="ECO:0007669"/>
    <property type="project" value="InterPro"/>
</dbReference>
<sequence length="198" mass="22697">IAFSPTGGSIMSRADEGRLIHLAKRREREKEDIEQQKRKLEEDLAKTLNNDIDTKFTANYDALEETIKSKTIGLVTLEQMRDQQKNAVTERVKEVAQAAGESKKKDEKKQDDGKVTTKEAKKKPLSFAFDDEEEEDGEPIVIPKKELTQFAKENFECVYNLAAVLTKEDIERCYSLRQTPESDLLRVAIKSYRTPQKK</sequence>
<gene>
    <name evidence="3" type="ORF">PENTCL1PPCAC_1389</name>
    <name evidence="4" type="ORF">PENTCL1PPCAC_1390</name>
</gene>
<name>A0AAV5SCY0_9BILA</name>
<feature type="coiled-coil region" evidence="1">
    <location>
        <begin position="19"/>
        <end position="50"/>
    </location>
</feature>
<feature type="compositionally biased region" description="Acidic residues" evidence="2">
    <location>
        <begin position="129"/>
        <end position="138"/>
    </location>
</feature>
<keyword evidence="1" id="KW-0175">Coiled coil</keyword>
<organism evidence="3 5">
    <name type="scientific">Pristionchus entomophagus</name>
    <dbReference type="NCBI Taxonomy" id="358040"/>
    <lineage>
        <taxon>Eukaryota</taxon>
        <taxon>Metazoa</taxon>
        <taxon>Ecdysozoa</taxon>
        <taxon>Nematoda</taxon>
        <taxon>Chromadorea</taxon>
        <taxon>Rhabditida</taxon>
        <taxon>Rhabditina</taxon>
        <taxon>Diplogasteromorpha</taxon>
        <taxon>Diplogasteroidea</taxon>
        <taxon>Neodiplogasteridae</taxon>
        <taxon>Pristionchus</taxon>
    </lineage>
</organism>
<evidence type="ECO:0000313" key="4">
    <source>
        <dbReference type="EMBL" id="GMS79215.1"/>
    </source>
</evidence>
<dbReference type="EMBL" id="BTSX01000001">
    <property type="protein sequence ID" value="GMS79215.1"/>
    <property type="molecule type" value="Genomic_DNA"/>
</dbReference>
<reference evidence="3" key="1">
    <citation type="submission" date="2023-10" db="EMBL/GenBank/DDBJ databases">
        <title>Genome assembly of Pristionchus species.</title>
        <authorList>
            <person name="Yoshida K."/>
            <person name="Sommer R.J."/>
        </authorList>
    </citation>
    <scope>NUCLEOTIDE SEQUENCE</scope>
    <source>
        <strain evidence="3">RS0144</strain>
    </source>
</reference>
<feature type="region of interest" description="Disordered" evidence="2">
    <location>
        <begin position="83"/>
        <end position="139"/>
    </location>
</feature>
<feature type="compositionally biased region" description="Basic and acidic residues" evidence="2">
    <location>
        <begin position="83"/>
        <end position="94"/>
    </location>
</feature>
<dbReference type="GO" id="GO:0006325">
    <property type="term" value="P:chromatin organization"/>
    <property type="evidence" value="ECO:0007669"/>
    <property type="project" value="TreeGrafter"/>
</dbReference>
<protein>
    <recommendedName>
        <fullName evidence="6">Protein FAM50 homolog</fullName>
    </recommendedName>
</protein>
<dbReference type="EMBL" id="BTSX01000001">
    <property type="protein sequence ID" value="GMS79214.1"/>
    <property type="molecule type" value="Genomic_DNA"/>
</dbReference>
<dbReference type="PANTHER" id="PTHR12722">
    <property type="entry name" value="XAP-5 PROTEIN-RELATED"/>
    <property type="match status" value="1"/>
</dbReference>
<dbReference type="PANTHER" id="PTHR12722:SF0">
    <property type="entry name" value="PROTEIN FAM50A"/>
    <property type="match status" value="1"/>
</dbReference>